<sequence>MPCPQSNCVSTARESLVFWGNDAINALTAIGPAVTIERYFREPTLTVSGESIRHPCWCERRMLRDTLPHILYRSGTPNPHHEGSLGIEFA</sequence>
<comment type="caution">
    <text evidence="1">The sequence shown here is derived from an EMBL/GenBank/DDBJ whole genome shotgun (WGS) entry which is preliminary data.</text>
</comment>
<accession>M5TWB4</accession>
<name>M5TWB4_9BACT</name>
<dbReference type="RefSeq" id="WP_008684762.1">
    <property type="nucleotide sequence ID" value="NZ_ANOH01000347.1"/>
</dbReference>
<dbReference type="EMBL" id="ANOH01000347">
    <property type="protein sequence ID" value="EMI53502.1"/>
    <property type="molecule type" value="Genomic_DNA"/>
</dbReference>
<protein>
    <submittedName>
        <fullName evidence="1">Uncharacterized protein</fullName>
    </submittedName>
</protein>
<evidence type="ECO:0000313" key="2">
    <source>
        <dbReference type="Proteomes" id="UP000011885"/>
    </source>
</evidence>
<gene>
    <name evidence="1" type="ORF">RSSM_05056</name>
</gene>
<dbReference type="AlphaFoldDB" id="M5TWB4"/>
<organism evidence="1 2">
    <name type="scientific">Rhodopirellula sallentina SM41</name>
    <dbReference type="NCBI Taxonomy" id="1263870"/>
    <lineage>
        <taxon>Bacteria</taxon>
        <taxon>Pseudomonadati</taxon>
        <taxon>Planctomycetota</taxon>
        <taxon>Planctomycetia</taxon>
        <taxon>Pirellulales</taxon>
        <taxon>Pirellulaceae</taxon>
        <taxon>Rhodopirellula</taxon>
    </lineage>
</organism>
<dbReference type="PATRIC" id="fig|1263870.3.peg.5349"/>
<keyword evidence="2" id="KW-1185">Reference proteome</keyword>
<evidence type="ECO:0000313" key="1">
    <source>
        <dbReference type="EMBL" id="EMI53502.1"/>
    </source>
</evidence>
<reference evidence="1 2" key="1">
    <citation type="journal article" date="2013" name="Mar. Genomics">
        <title>Expression of sulfatases in Rhodopirellula baltica and the diversity of sulfatases in the genus Rhodopirellula.</title>
        <authorList>
            <person name="Wegner C.E."/>
            <person name="Richter-Heitmann T."/>
            <person name="Klindworth A."/>
            <person name="Klockow C."/>
            <person name="Richter M."/>
            <person name="Achstetter T."/>
            <person name="Glockner F.O."/>
            <person name="Harder J."/>
        </authorList>
    </citation>
    <scope>NUCLEOTIDE SEQUENCE [LARGE SCALE GENOMIC DNA]</scope>
    <source>
        <strain evidence="1 2">SM41</strain>
    </source>
</reference>
<proteinExistence type="predicted"/>
<dbReference type="Proteomes" id="UP000011885">
    <property type="component" value="Unassembled WGS sequence"/>
</dbReference>